<keyword evidence="8 9" id="KW-0002">3D-structure</keyword>
<evidence type="ECO:0000256" key="4">
    <source>
        <dbReference type="ARBA" id="ARBA00023326"/>
    </source>
</evidence>
<dbReference type="InterPro" id="IPR008928">
    <property type="entry name" value="6-hairpin_glycosidase_sf"/>
</dbReference>
<dbReference type="AlphaFoldDB" id="Q97KK2"/>
<feature type="domain" description="Dockerin" evidence="5">
    <location>
        <begin position="476"/>
        <end position="537"/>
    </location>
</feature>
<name>Q97KK2_CLOAB</name>
<dbReference type="InterPro" id="IPR018247">
    <property type="entry name" value="EF_Hand_1_Ca_BS"/>
</dbReference>
<dbReference type="PDB" id="6KGD">
    <property type="method" value="X-ray"/>
    <property type="resolution" value="1.65 A"/>
    <property type="chains" value="B=477-537"/>
</dbReference>
<evidence type="ECO:0000259" key="5">
    <source>
        <dbReference type="PROSITE" id="PS51766"/>
    </source>
</evidence>
<feature type="binding site" evidence="9 10">
    <location>
        <position position="486"/>
    </location>
    <ligand>
        <name>Ca(2+)</name>
        <dbReference type="ChEBI" id="CHEBI:29108"/>
        <label>1</label>
    </ligand>
</feature>
<dbReference type="RefSeq" id="WP_010964235.1">
    <property type="nucleotide sequence ID" value="NC_003030.1"/>
</dbReference>
<feature type="binding site" evidence="9 10">
    <location>
        <position position="521"/>
    </location>
    <ligand>
        <name>Ca(2+)</name>
        <dbReference type="ChEBI" id="CHEBI:29108"/>
        <label>2</label>
    </ligand>
</feature>
<evidence type="ECO:0000313" key="6">
    <source>
        <dbReference type="EMBL" id="AAK78893.1"/>
    </source>
</evidence>
<dbReference type="HOGENOM" id="CLU_008926_1_5_9"/>
<keyword evidence="2" id="KW-0119">Carbohydrate metabolism</keyword>
<dbReference type="Proteomes" id="UP000000814">
    <property type="component" value="Chromosome"/>
</dbReference>
<dbReference type="GeneID" id="44997427"/>
<proteinExistence type="evidence at protein level"/>
<evidence type="ECO:0000256" key="3">
    <source>
        <dbReference type="ARBA" id="ARBA00023295"/>
    </source>
</evidence>
<dbReference type="Gene3D" id="1.50.10.10">
    <property type="match status" value="1"/>
</dbReference>
<dbReference type="PDB" id="6KGF">
    <property type="method" value="X-ray"/>
    <property type="resolution" value="2.30 A"/>
    <property type="chains" value="B/D=477-537"/>
</dbReference>
<dbReference type="PDB" id="6KGC">
    <property type="method" value="X-ray"/>
    <property type="resolution" value="1.60 A"/>
    <property type="chains" value="B=477-537"/>
</dbReference>
<evidence type="ECO:0000256" key="1">
    <source>
        <dbReference type="ARBA" id="ARBA00022801"/>
    </source>
</evidence>
<dbReference type="PANTHER" id="PTHR22298">
    <property type="entry name" value="ENDO-1,4-BETA-GLUCANASE"/>
    <property type="match status" value="1"/>
</dbReference>
<dbReference type="Pfam" id="PF00759">
    <property type="entry name" value="Glyco_hydro_9"/>
    <property type="match status" value="1"/>
</dbReference>
<dbReference type="SUPFAM" id="SSF48208">
    <property type="entry name" value="Six-hairpin glycosidases"/>
    <property type="match status" value="1"/>
</dbReference>
<dbReference type="GO" id="GO:0000272">
    <property type="term" value="P:polysaccharide catabolic process"/>
    <property type="evidence" value="ECO:0007669"/>
    <property type="project" value="UniProtKB-KW"/>
</dbReference>
<dbReference type="eggNOG" id="COG4733">
    <property type="taxonomic scope" value="Bacteria"/>
</dbReference>
<evidence type="ECO:0007829" key="8">
    <source>
        <dbReference type="PDB" id="6KG9"/>
    </source>
</evidence>
<dbReference type="InterPro" id="IPR001701">
    <property type="entry name" value="Glyco_hydro_9"/>
</dbReference>
<dbReference type="EMBL" id="AE001437">
    <property type="protein sequence ID" value="AAK78893.1"/>
    <property type="molecule type" value="Genomic_DNA"/>
</dbReference>
<dbReference type="PDB" id="6KGE">
    <property type="method" value="X-ray"/>
    <property type="resolution" value="2.00 A"/>
    <property type="chains" value="B/D=477-537"/>
</dbReference>
<reference evidence="8 9" key="2">
    <citation type="journal article" date="2020" name="Sci. Adv.">
        <title>Discovery and mechanism of a pH-dependent dual-binding-site switch in the interaction of a pair of protein modules.</title>
        <authorList>
            <person name="Yao X."/>
            <person name="Chen C."/>
            <person name="Wang Y."/>
            <person name="Dong S."/>
            <person name="Liu Y.J."/>
            <person name="Li Y."/>
            <person name="Cui Z."/>
            <person name="Gong W."/>
            <person name="Perrett S."/>
            <person name="Yao L."/>
            <person name="Lamed R."/>
            <person name="Bayer E.A."/>
            <person name="Cui Q."/>
            <person name="Feng Y."/>
        </authorList>
    </citation>
    <scope>STRUCTURE BY NMR OF 477-537 IN COMPLEX WITH CA(2+)</scope>
</reference>
<dbReference type="PROSITE" id="PS00018">
    <property type="entry name" value="EF_HAND_1"/>
    <property type="match status" value="2"/>
</dbReference>
<dbReference type="InterPro" id="IPR002105">
    <property type="entry name" value="Dockerin_1_rpt"/>
</dbReference>
<dbReference type="CAZy" id="GH9">
    <property type="family name" value="Glycoside Hydrolase Family 9"/>
</dbReference>
<accession>Q97KK2</accession>
<feature type="binding site" evidence="9 10">
    <location>
        <position position="517"/>
    </location>
    <ligand>
        <name>Ca(2+)</name>
        <dbReference type="ChEBI" id="CHEBI:29108"/>
        <label>2</label>
    </ligand>
</feature>
<dbReference type="GO" id="GO:0004553">
    <property type="term" value="F:hydrolase activity, hydrolyzing O-glycosyl compounds"/>
    <property type="evidence" value="ECO:0007669"/>
    <property type="project" value="InterPro"/>
</dbReference>
<organism evidence="6 7">
    <name type="scientific">Clostridium acetobutylicum (strain ATCC 824 / DSM 792 / JCM 1419 / IAM 19013 / LMG 5710 / NBRC 13948 / NRRL B-527 / VKM B-1787 / 2291 / W)</name>
    <dbReference type="NCBI Taxonomy" id="272562"/>
    <lineage>
        <taxon>Bacteria</taxon>
        <taxon>Bacillati</taxon>
        <taxon>Bacillota</taxon>
        <taxon>Clostridia</taxon>
        <taxon>Eubacteriales</taxon>
        <taxon>Clostridiaceae</taxon>
        <taxon>Clostridium</taxon>
    </lineage>
</organism>
<reference evidence="6 7" key="1">
    <citation type="journal article" date="2001" name="J. Bacteriol.">
        <title>Genome sequence and comparative analysis of the solvent-producing bacterium Clostridium acetobutylicum.</title>
        <authorList>
            <person name="Nolling J."/>
            <person name="Breton G."/>
            <person name="Omelchenko M.V."/>
            <person name="Makarova K.S."/>
            <person name="Zeng Q."/>
            <person name="Gibson R."/>
            <person name="Lee H.M."/>
            <person name="Dubois J."/>
            <person name="Qiu D."/>
            <person name="Hitti J."/>
            <person name="Wolf Y.I."/>
            <person name="Tatusov R.L."/>
            <person name="Sabathe F."/>
            <person name="Doucette-Stamm L."/>
            <person name="Soucaille P."/>
            <person name="Daly M.J."/>
            <person name="Bennett G.N."/>
            <person name="Koonin E.V."/>
            <person name="Smith D.R."/>
        </authorList>
    </citation>
    <scope>NUCLEOTIDE SEQUENCE [LARGE SCALE GENOMIC DNA]</scope>
    <source>
        <strain evidence="7">ATCC 824 / DSM 792 / JCM 1419 / LMG 5710 / VKM B-1787</strain>
    </source>
</reference>
<dbReference type="PROSITE" id="PS51766">
    <property type="entry name" value="DOCKERIN"/>
    <property type="match status" value="1"/>
</dbReference>
<dbReference type="InterPro" id="IPR016134">
    <property type="entry name" value="Dockerin_dom"/>
</dbReference>
<dbReference type="PIR" id="B97013">
    <property type="entry name" value="B97013"/>
</dbReference>
<keyword evidence="1" id="KW-0378">Hydrolase</keyword>
<dbReference type="PDB" id="6KG9">
    <property type="method" value="NMR"/>
    <property type="chains" value="A=477-537"/>
</dbReference>
<dbReference type="eggNOG" id="COG4447">
    <property type="taxonomic scope" value="Bacteria"/>
</dbReference>
<dbReference type="CDD" id="cd14256">
    <property type="entry name" value="Dockerin_I"/>
    <property type="match status" value="1"/>
</dbReference>
<feature type="binding site" evidence="9 10">
    <location>
        <position position="493"/>
    </location>
    <ligand>
        <name>Ca(2+)</name>
        <dbReference type="ChEBI" id="CHEBI:29108"/>
        <label>1</label>
    </ligand>
</feature>
<keyword evidence="3" id="KW-0326">Glycosidase</keyword>
<evidence type="ECO:0000313" key="7">
    <source>
        <dbReference type="Proteomes" id="UP000000814"/>
    </source>
</evidence>
<feature type="binding site" evidence="9 10">
    <location>
        <position position="484"/>
    </location>
    <ligand>
        <name>Ca(2+)</name>
        <dbReference type="ChEBI" id="CHEBI:29108"/>
        <label>1</label>
    </ligand>
</feature>
<dbReference type="STRING" id="272562.CA_C0917"/>
<protein>
    <submittedName>
        <fullName evidence="6">And cellulose-binding endoglucanase family 9 CelL ortholog dockerin domain</fullName>
    </submittedName>
</protein>
<dbReference type="Gene3D" id="1.10.1330.10">
    <property type="entry name" value="Dockerin domain"/>
    <property type="match status" value="1"/>
</dbReference>
<dbReference type="InterPro" id="IPR036439">
    <property type="entry name" value="Dockerin_dom_sf"/>
</dbReference>
<feature type="binding site" evidence="9 10">
    <location>
        <position position="519"/>
    </location>
    <ligand>
        <name>Ca(2+)</name>
        <dbReference type="ChEBI" id="CHEBI:29108"/>
        <label>2</label>
    </ligand>
</feature>
<sequence length="537" mass="59585">MKKLVACLTMVLLLGTQIKPLTITADTNDQKHNYVDAFSKSIMFYEANWCGADAGNNRLKWRSGCHENDGKDVGLDLTGGFHDAGDHVKFGLPQAYSASTLGWAYYEFKDTFVKKGQDKYMLNILKHFTDYFLKCYPDNNTFYYQCGDGNTDHSYWGPPELQTTSRPTLYKATPSTPASDVCGNTAAALALMYINYKDVDSAYANKCLTAAENLYNLGKNYKGMSQSGGFYTSSGYLDDLSWGAIWLYEATNNNNYLSDAQSFLQSANINEYYQYNWTHCWDDVLGGVFVKMAQITGDAKYKNIVKGNIDYWTNSVTTTPGGLKFRTGWGTLRYTAAECMLALVYYKTSNDSEAMNLAKSQIDYILGTNPQGMSYEVGFGSKYPKYPHHRAASGRNESAGEKKTEPEKHILYGALVGGPDQNDSYIENIEEYQHSEVAIDYNAGFVGALAGISNYFGQNQSVEKINDPDVKDSNTTNTILGDLNDDGVVNGRDIVMMRQYLAGKTVSGIDKNALDINGDGAVNGRDLMELIKKVSNN</sequence>
<dbReference type="SMR" id="Q97KK2"/>
<keyword evidence="9 10" id="KW-0479">Metal-binding</keyword>
<feature type="binding site" evidence="9 10">
    <location>
        <position position="526"/>
    </location>
    <ligand>
        <name>Ca(2+)</name>
        <dbReference type="ChEBI" id="CHEBI:29108"/>
        <label>2</label>
    </ligand>
</feature>
<dbReference type="KEGG" id="cac:CA_C0917"/>
<dbReference type="GO" id="GO:0046872">
    <property type="term" value="F:metal ion binding"/>
    <property type="evidence" value="ECO:0007669"/>
    <property type="project" value="UniProtKB-KW"/>
</dbReference>
<dbReference type="OrthoDB" id="9758662at2"/>
<feature type="binding site" evidence="9 10">
    <location>
        <position position="488"/>
    </location>
    <ligand>
        <name>Ca(2+)</name>
        <dbReference type="ChEBI" id="CHEBI:29108"/>
        <label>1</label>
    </ligand>
</feature>
<dbReference type="SUPFAM" id="SSF63446">
    <property type="entry name" value="Type I dockerin domain"/>
    <property type="match status" value="1"/>
</dbReference>
<keyword evidence="9 10" id="KW-0106">Calcium</keyword>
<dbReference type="InterPro" id="IPR012341">
    <property type="entry name" value="6hp_glycosidase-like_sf"/>
</dbReference>
<evidence type="ECO:0007829" key="10">
    <source>
        <dbReference type="PDB" id="6KGD"/>
    </source>
</evidence>
<dbReference type="PATRIC" id="fig|272562.8.peg.1126"/>
<evidence type="ECO:0007829" key="9">
    <source>
        <dbReference type="PDB" id="6KGC"/>
    </source>
</evidence>
<evidence type="ECO:0000256" key="2">
    <source>
        <dbReference type="ARBA" id="ARBA00023277"/>
    </source>
</evidence>
<feature type="binding site" evidence="9 10">
    <location>
        <position position="515"/>
    </location>
    <ligand>
        <name>Ca(2+)</name>
        <dbReference type="ChEBI" id="CHEBI:29108"/>
        <label>2</label>
    </ligand>
</feature>
<feature type="binding site" evidence="9 10">
    <location>
        <position position="482"/>
    </location>
    <ligand>
        <name>Ca(2+)</name>
        <dbReference type="ChEBI" id="CHEBI:29108"/>
        <label>1</label>
    </ligand>
</feature>
<dbReference type="Pfam" id="PF00404">
    <property type="entry name" value="Dockerin_1"/>
    <property type="match status" value="1"/>
</dbReference>
<gene>
    <name evidence="6" type="ordered locus">CA_C0917</name>
</gene>
<keyword evidence="7" id="KW-1185">Reference proteome</keyword>
<keyword evidence="4" id="KW-0624">Polysaccharide degradation</keyword>